<dbReference type="InterPro" id="IPR050074">
    <property type="entry name" value="DHO_dehydrogenase"/>
</dbReference>
<dbReference type="EC" id="1.3.5.2" evidence="6 14"/>
<evidence type="ECO:0000256" key="11">
    <source>
        <dbReference type="ARBA" id="ARBA00023002"/>
    </source>
</evidence>
<keyword evidence="10" id="KW-0665">Pyrimidine biosynthesis</keyword>
<comment type="subcellular location">
    <subcellularLocation>
        <location evidence="3">Membrane</location>
    </subcellularLocation>
</comment>
<dbReference type="GO" id="GO:0006207">
    <property type="term" value="P:'de novo' pyrimidine nucleobase biosynthetic process"/>
    <property type="evidence" value="ECO:0007669"/>
    <property type="project" value="UniProtKB-UniRule"/>
</dbReference>
<dbReference type="PANTHER" id="PTHR48109">
    <property type="entry name" value="DIHYDROOROTATE DEHYDROGENASE (QUINONE), MITOCHONDRIAL-RELATED"/>
    <property type="match status" value="1"/>
</dbReference>
<reference evidence="16 17" key="1">
    <citation type="submission" date="2018-05" db="EMBL/GenBank/DDBJ databases">
        <title>Novel Campyloabacter and Helicobacter Species and Strains.</title>
        <authorList>
            <person name="Mannion A.J."/>
            <person name="Shen Z."/>
            <person name="Fox J.G."/>
        </authorList>
    </citation>
    <scope>NUCLEOTIDE SEQUENCE [LARGE SCALE GENOMIC DNA]</scope>
    <source>
        <strain evidence="17">MIT17-664</strain>
    </source>
</reference>
<evidence type="ECO:0000256" key="5">
    <source>
        <dbReference type="ARBA" id="ARBA00005359"/>
    </source>
</evidence>
<gene>
    <name evidence="16" type="ORF">CQA69_06710</name>
</gene>
<dbReference type="CDD" id="cd04738">
    <property type="entry name" value="DHOD_2_like"/>
    <property type="match status" value="1"/>
</dbReference>
<organism evidence="16 17">
    <name type="scientific">Campylobacter estrildidarum</name>
    <dbReference type="NCBI Taxonomy" id="2510189"/>
    <lineage>
        <taxon>Bacteria</taxon>
        <taxon>Pseudomonadati</taxon>
        <taxon>Campylobacterota</taxon>
        <taxon>Epsilonproteobacteria</taxon>
        <taxon>Campylobacterales</taxon>
        <taxon>Campylobacteraceae</taxon>
        <taxon>Campylobacter</taxon>
    </lineage>
</organism>
<dbReference type="Gene3D" id="3.20.20.70">
    <property type="entry name" value="Aldolase class I"/>
    <property type="match status" value="1"/>
</dbReference>
<evidence type="ECO:0000256" key="13">
    <source>
        <dbReference type="ARBA" id="ARBA00048639"/>
    </source>
</evidence>
<evidence type="ECO:0000256" key="4">
    <source>
        <dbReference type="ARBA" id="ARBA00005161"/>
    </source>
</evidence>
<dbReference type="RefSeq" id="WP_137621013.1">
    <property type="nucleotide sequence ID" value="NZ_NXLZ01000011.1"/>
</dbReference>
<dbReference type="NCBIfam" id="TIGR01036">
    <property type="entry name" value="pyrD_sub2"/>
    <property type="match status" value="1"/>
</dbReference>
<evidence type="ECO:0000256" key="14">
    <source>
        <dbReference type="NCBIfam" id="TIGR01036"/>
    </source>
</evidence>
<dbReference type="GO" id="GO:0106430">
    <property type="term" value="F:dihydroorotate dehydrogenase (quinone) activity"/>
    <property type="evidence" value="ECO:0007669"/>
    <property type="project" value="UniProtKB-EC"/>
</dbReference>
<dbReference type="InterPro" id="IPR012135">
    <property type="entry name" value="Dihydroorotate_DH_1_2"/>
</dbReference>
<dbReference type="InterPro" id="IPR013785">
    <property type="entry name" value="Aldolase_TIM"/>
</dbReference>
<dbReference type="OrthoDB" id="9802377at2"/>
<proteinExistence type="inferred from homology"/>
<protein>
    <recommendedName>
        <fullName evidence="7 14">Dihydroorotate dehydrogenase (quinone)</fullName>
        <ecNumber evidence="6 14">1.3.5.2</ecNumber>
    </recommendedName>
</protein>
<dbReference type="UniPathway" id="UPA00070">
    <property type="reaction ID" value="UER00946"/>
</dbReference>
<evidence type="ECO:0000259" key="15">
    <source>
        <dbReference type="Pfam" id="PF01180"/>
    </source>
</evidence>
<evidence type="ECO:0000313" key="16">
    <source>
        <dbReference type="EMBL" id="TKX30011.1"/>
    </source>
</evidence>
<comment type="similarity">
    <text evidence="5">Belongs to the dihydroorotate dehydrogenase family. Type 2 subfamily.</text>
</comment>
<evidence type="ECO:0000256" key="9">
    <source>
        <dbReference type="ARBA" id="ARBA00022643"/>
    </source>
</evidence>
<dbReference type="GO" id="GO:0044205">
    <property type="term" value="P:'de novo' UMP biosynthetic process"/>
    <property type="evidence" value="ECO:0007669"/>
    <property type="project" value="UniProtKB-UniPathway"/>
</dbReference>
<keyword evidence="12" id="KW-0472">Membrane</keyword>
<dbReference type="Proteomes" id="UP000308838">
    <property type="component" value="Unassembled WGS sequence"/>
</dbReference>
<keyword evidence="8" id="KW-0285">Flavoprotein</keyword>
<sequence length="349" mass="38662">MYEQIKPLLFKLEPESAHYLVEHSLRGLNAIFPAALGLMAKKFVINDASLKQNLLGLNFNSPVGIAGGFDKNGTMVKPLSALGFGFLEYGTFTPRPQEGNEKPRVFRLVKQESIQNAMGFNNKGSYEVRSHVSKVYPFALPLGANIGKNKDSQNALEDYFILLREFKDLCDYFAINISSPNTKNLRDLQNDQFLNDLLTEAKKITSKPIFIKIAPDLEIPIAIALCQQAIEKGADGFIIANTSTDYSLIDNGRTFGGISGKLIQKKNGLFFKELAKEFFSHTLLISCGGIDSGKEAYERIKNGANLVQIYTALIFKGPSIVKNINQELISLLRQDGFMHISEAVGVNLK</sequence>
<dbReference type="InterPro" id="IPR001295">
    <property type="entry name" value="Dihydroorotate_DH_CS"/>
</dbReference>
<dbReference type="NCBIfam" id="NF003649">
    <property type="entry name" value="PRK05286.2-2"/>
    <property type="match status" value="1"/>
</dbReference>
<comment type="function">
    <text evidence="2">Catalyzes the conversion of dihydroorotate to orotate with quinone as electron acceptor.</text>
</comment>
<evidence type="ECO:0000256" key="2">
    <source>
        <dbReference type="ARBA" id="ARBA00003125"/>
    </source>
</evidence>
<dbReference type="PIRSF" id="PIRSF000164">
    <property type="entry name" value="DHO_oxidase"/>
    <property type="match status" value="1"/>
</dbReference>
<evidence type="ECO:0000256" key="1">
    <source>
        <dbReference type="ARBA" id="ARBA00001917"/>
    </source>
</evidence>
<evidence type="ECO:0000256" key="7">
    <source>
        <dbReference type="ARBA" id="ARBA00018366"/>
    </source>
</evidence>
<dbReference type="GO" id="GO:0005886">
    <property type="term" value="C:plasma membrane"/>
    <property type="evidence" value="ECO:0007669"/>
    <property type="project" value="TreeGrafter"/>
</dbReference>
<dbReference type="InterPro" id="IPR005719">
    <property type="entry name" value="Dihydroorotate_DH_2"/>
</dbReference>
<dbReference type="GO" id="GO:0005737">
    <property type="term" value="C:cytoplasm"/>
    <property type="evidence" value="ECO:0007669"/>
    <property type="project" value="InterPro"/>
</dbReference>
<evidence type="ECO:0000256" key="8">
    <source>
        <dbReference type="ARBA" id="ARBA00022630"/>
    </source>
</evidence>
<dbReference type="SUPFAM" id="SSF51395">
    <property type="entry name" value="FMN-linked oxidoreductases"/>
    <property type="match status" value="1"/>
</dbReference>
<comment type="catalytic activity">
    <reaction evidence="13">
        <text>(S)-dihydroorotate + a quinone = orotate + a quinol</text>
        <dbReference type="Rhea" id="RHEA:30187"/>
        <dbReference type="ChEBI" id="CHEBI:24646"/>
        <dbReference type="ChEBI" id="CHEBI:30839"/>
        <dbReference type="ChEBI" id="CHEBI:30864"/>
        <dbReference type="ChEBI" id="CHEBI:132124"/>
        <dbReference type="EC" id="1.3.5.2"/>
    </reaction>
</comment>
<dbReference type="InterPro" id="IPR005720">
    <property type="entry name" value="Dihydroorotate_DH_cat"/>
</dbReference>
<evidence type="ECO:0000256" key="3">
    <source>
        <dbReference type="ARBA" id="ARBA00004370"/>
    </source>
</evidence>
<dbReference type="PROSITE" id="PS00911">
    <property type="entry name" value="DHODEHASE_1"/>
    <property type="match status" value="1"/>
</dbReference>
<keyword evidence="9" id="KW-0288">FMN</keyword>
<dbReference type="EMBL" id="NXLZ01000011">
    <property type="protein sequence ID" value="TKX30011.1"/>
    <property type="molecule type" value="Genomic_DNA"/>
</dbReference>
<keyword evidence="11" id="KW-0560">Oxidoreductase</keyword>
<evidence type="ECO:0000256" key="10">
    <source>
        <dbReference type="ARBA" id="ARBA00022975"/>
    </source>
</evidence>
<evidence type="ECO:0000256" key="6">
    <source>
        <dbReference type="ARBA" id="ARBA00012791"/>
    </source>
</evidence>
<comment type="cofactor">
    <cofactor evidence="1">
        <name>FMN</name>
        <dbReference type="ChEBI" id="CHEBI:58210"/>
    </cofactor>
</comment>
<dbReference type="PANTHER" id="PTHR48109:SF4">
    <property type="entry name" value="DIHYDROOROTATE DEHYDROGENASE (QUINONE), MITOCHONDRIAL"/>
    <property type="match status" value="1"/>
</dbReference>
<dbReference type="PROSITE" id="PS00912">
    <property type="entry name" value="DHODEHASE_2"/>
    <property type="match status" value="1"/>
</dbReference>
<accession>A0A4U7BI57</accession>
<keyword evidence="17" id="KW-1185">Reference proteome</keyword>
<evidence type="ECO:0000313" key="17">
    <source>
        <dbReference type="Proteomes" id="UP000308838"/>
    </source>
</evidence>
<dbReference type="Pfam" id="PF01180">
    <property type="entry name" value="DHO_dh"/>
    <property type="match status" value="1"/>
</dbReference>
<dbReference type="AlphaFoldDB" id="A0A4U7BI57"/>
<name>A0A4U7BI57_9BACT</name>
<dbReference type="NCBIfam" id="NF003652">
    <property type="entry name" value="PRK05286.2-5"/>
    <property type="match status" value="1"/>
</dbReference>
<comment type="pathway">
    <text evidence="4">Pyrimidine metabolism; UMP biosynthesis via de novo pathway; orotate from (S)-dihydroorotate (quinone route): step 1/1.</text>
</comment>
<evidence type="ECO:0000256" key="12">
    <source>
        <dbReference type="ARBA" id="ARBA00023136"/>
    </source>
</evidence>
<comment type="caution">
    <text evidence="16">The sequence shown here is derived from an EMBL/GenBank/DDBJ whole genome shotgun (WGS) entry which is preliminary data.</text>
</comment>
<feature type="domain" description="Dihydroorotate dehydrogenase catalytic" evidence="15">
    <location>
        <begin position="50"/>
        <end position="332"/>
    </location>
</feature>